<dbReference type="GO" id="GO:0006309">
    <property type="term" value="P:apoptotic DNA fragmentation"/>
    <property type="evidence" value="ECO:0007669"/>
    <property type="project" value="InterPro"/>
</dbReference>
<keyword evidence="1 2" id="KW-0053">Apoptosis</keyword>
<dbReference type="CDD" id="cd01615">
    <property type="entry name" value="CIDE_N"/>
    <property type="match status" value="1"/>
</dbReference>
<dbReference type="SUPFAM" id="SSF54060">
    <property type="entry name" value="His-Me finger endonucleases"/>
    <property type="match status" value="1"/>
</dbReference>
<comment type="caution">
    <text evidence="4">The sequence shown here is derived from an EMBL/GenBank/DDBJ whole genome shotgun (WGS) entry which is preliminary data.</text>
</comment>
<dbReference type="InterPro" id="IPR015311">
    <property type="entry name" value="DFF40_C"/>
</dbReference>
<dbReference type="GO" id="GO:0004520">
    <property type="term" value="F:DNA endonuclease activity"/>
    <property type="evidence" value="ECO:0007669"/>
    <property type="project" value="InterPro"/>
</dbReference>
<sequence>MRGYKVTDASRSKRVGVACQSLQELIEKGCRKLSIDHALQKKIVVQLEDGTVVDDEEYFTTLPQNTLLLFSLPGQDVLTVGGIIYDALQKINYDFLKAAEMSSEFFTEDMKNKFKALGEVLLKQKNTGKRYRSNVEDDSQWFEGLDTYAKTKEQFMFRRSQDRIRGYLYKSCDDLKKSEQYKSNHRFRAKIDSVIESFRKKLLGVQYFGTYFDRKAQKPQPKLCNEDGEFNCQGIWHKSTCSYVNHYINPYDSREARIIFSTWNLDHRIERSRTILPALLVAAEDALRRDSQINEDYFFSLLFTTVNLKLVHIVCHDKGSHDLSCDSSQFTK</sequence>
<evidence type="ECO:0000313" key="5">
    <source>
        <dbReference type="Proteomes" id="UP001378592"/>
    </source>
</evidence>
<dbReference type="InterPro" id="IPR003508">
    <property type="entry name" value="CIDE-N_dom"/>
</dbReference>
<dbReference type="GO" id="GO:0005634">
    <property type="term" value="C:nucleus"/>
    <property type="evidence" value="ECO:0007669"/>
    <property type="project" value="InterPro"/>
</dbReference>
<name>A0AAN9V9W1_9ORTH</name>
<organism evidence="4 5">
    <name type="scientific">Gryllus longicercus</name>
    <dbReference type="NCBI Taxonomy" id="2509291"/>
    <lineage>
        <taxon>Eukaryota</taxon>
        <taxon>Metazoa</taxon>
        <taxon>Ecdysozoa</taxon>
        <taxon>Arthropoda</taxon>
        <taxon>Hexapoda</taxon>
        <taxon>Insecta</taxon>
        <taxon>Pterygota</taxon>
        <taxon>Neoptera</taxon>
        <taxon>Polyneoptera</taxon>
        <taxon>Orthoptera</taxon>
        <taxon>Ensifera</taxon>
        <taxon>Gryllidea</taxon>
        <taxon>Grylloidea</taxon>
        <taxon>Gryllidae</taxon>
        <taxon>Gryllinae</taxon>
        <taxon>Gryllus</taxon>
    </lineage>
</organism>
<keyword evidence="5" id="KW-1185">Reference proteome</keyword>
<dbReference type="GO" id="GO:0016787">
    <property type="term" value="F:hydrolase activity"/>
    <property type="evidence" value="ECO:0007669"/>
    <property type="project" value="InterPro"/>
</dbReference>
<dbReference type="Gene3D" id="3.10.20.10">
    <property type="match status" value="1"/>
</dbReference>
<feature type="domain" description="CIDE-N" evidence="3">
    <location>
        <begin position="1"/>
        <end position="79"/>
    </location>
</feature>
<dbReference type="SUPFAM" id="SSF54277">
    <property type="entry name" value="CAD &amp; PB1 domains"/>
    <property type="match status" value="1"/>
</dbReference>
<dbReference type="Pfam" id="PF02017">
    <property type="entry name" value="CIDE-N"/>
    <property type="match status" value="1"/>
</dbReference>
<proteinExistence type="predicted"/>
<dbReference type="AlphaFoldDB" id="A0AAN9V9W1"/>
<protein>
    <recommendedName>
        <fullName evidence="3">CIDE-N domain-containing protein</fullName>
    </recommendedName>
</protein>
<evidence type="ECO:0000259" key="3">
    <source>
        <dbReference type="PROSITE" id="PS51135"/>
    </source>
</evidence>
<dbReference type="InterPro" id="IPR044925">
    <property type="entry name" value="His-Me_finger_sf"/>
</dbReference>
<dbReference type="Pfam" id="PF09230">
    <property type="entry name" value="DFF40"/>
    <property type="match status" value="1"/>
</dbReference>
<evidence type="ECO:0000313" key="4">
    <source>
        <dbReference type="EMBL" id="KAK7792365.1"/>
    </source>
</evidence>
<evidence type="ECO:0000256" key="2">
    <source>
        <dbReference type="PROSITE-ProRule" id="PRU00447"/>
    </source>
</evidence>
<dbReference type="PROSITE" id="PS51135">
    <property type="entry name" value="CIDE_N"/>
    <property type="match status" value="1"/>
</dbReference>
<dbReference type="GO" id="GO:0005737">
    <property type="term" value="C:cytoplasm"/>
    <property type="evidence" value="ECO:0007669"/>
    <property type="project" value="InterPro"/>
</dbReference>
<dbReference type="Proteomes" id="UP001378592">
    <property type="component" value="Unassembled WGS sequence"/>
</dbReference>
<gene>
    <name evidence="4" type="ORF">R5R35_009965</name>
</gene>
<dbReference type="PANTHER" id="PTHR13067">
    <property type="entry name" value="CASPASE-ACTIVATED DNASE"/>
    <property type="match status" value="1"/>
</dbReference>
<dbReference type="SMART" id="SM00266">
    <property type="entry name" value="CAD"/>
    <property type="match status" value="1"/>
</dbReference>
<dbReference type="EMBL" id="JAZDUA010000452">
    <property type="protein sequence ID" value="KAK7792365.1"/>
    <property type="molecule type" value="Genomic_DNA"/>
</dbReference>
<reference evidence="4 5" key="1">
    <citation type="submission" date="2024-03" db="EMBL/GenBank/DDBJ databases">
        <title>The genome assembly and annotation of the cricket Gryllus longicercus Weissman &amp; Gray.</title>
        <authorList>
            <person name="Szrajer S."/>
            <person name="Gray D."/>
            <person name="Ylla G."/>
        </authorList>
    </citation>
    <scope>NUCLEOTIDE SEQUENCE [LARGE SCALE GENOMIC DNA]</scope>
    <source>
        <strain evidence="4">DAG 2021-001</strain>
        <tissue evidence="4">Whole body minus gut</tissue>
    </source>
</reference>
<accession>A0AAN9V9W1</accession>
<dbReference type="InterPro" id="IPR039729">
    <property type="entry name" value="DFF40"/>
</dbReference>
<dbReference type="PANTHER" id="PTHR13067:SF2">
    <property type="entry name" value="CASPASE-ACTIVATED DNASE"/>
    <property type="match status" value="1"/>
</dbReference>
<evidence type="ECO:0000256" key="1">
    <source>
        <dbReference type="ARBA" id="ARBA00022703"/>
    </source>
</evidence>